<dbReference type="Gene3D" id="3.40.630.30">
    <property type="match status" value="1"/>
</dbReference>
<protein>
    <recommendedName>
        <fullName evidence="11">1,6-anhydro-N-acetylmuramyl-L-alanine amidase AmpD</fullName>
        <ecNumber evidence="5">3.5.1.28</ecNumber>
    </recommendedName>
    <alternativeName>
        <fullName evidence="12">N-acetylmuramoyl-L-alanine amidase</fullName>
    </alternativeName>
</protein>
<evidence type="ECO:0000256" key="2">
    <source>
        <dbReference type="ARBA" id="ARBA00001947"/>
    </source>
</evidence>
<comment type="subcellular location">
    <subcellularLocation>
        <location evidence="3">Cytoplasm</location>
    </subcellularLocation>
</comment>
<keyword evidence="10" id="KW-0961">Cell wall biogenesis/degradation</keyword>
<dbReference type="GO" id="GO:0009253">
    <property type="term" value="P:peptidoglycan catabolic process"/>
    <property type="evidence" value="ECO:0007669"/>
    <property type="project" value="InterPro"/>
</dbReference>
<evidence type="ECO:0000256" key="5">
    <source>
        <dbReference type="ARBA" id="ARBA00011901"/>
    </source>
</evidence>
<reference evidence="14" key="1">
    <citation type="journal article" date="2014" name="Int. J. Syst. Evol. Microbiol.">
        <title>Complete genome sequence of Corynebacterium casei LMG S-19264T (=DSM 44701T), isolated from a smear-ripened cheese.</title>
        <authorList>
            <consortium name="US DOE Joint Genome Institute (JGI-PGF)"/>
            <person name="Walter F."/>
            <person name="Albersmeier A."/>
            <person name="Kalinowski J."/>
            <person name="Ruckert C."/>
        </authorList>
    </citation>
    <scope>NUCLEOTIDE SEQUENCE</scope>
    <source>
        <strain evidence="14">KCTC 32182</strain>
    </source>
</reference>
<dbReference type="CDD" id="cd06583">
    <property type="entry name" value="PGRP"/>
    <property type="match status" value="1"/>
</dbReference>
<evidence type="ECO:0000313" key="14">
    <source>
        <dbReference type="EMBL" id="GGY15693.1"/>
    </source>
</evidence>
<evidence type="ECO:0000256" key="3">
    <source>
        <dbReference type="ARBA" id="ARBA00004496"/>
    </source>
</evidence>
<dbReference type="NCBIfam" id="NF008758">
    <property type="entry name" value="PRK11789.1"/>
    <property type="match status" value="1"/>
</dbReference>
<dbReference type="GO" id="GO:0005737">
    <property type="term" value="C:cytoplasm"/>
    <property type="evidence" value="ECO:0007669"/>
    <property type="project" value="UniProtKB-SubCell"/>
</dbReference>
<dbReference type="Proteomes" id="UP000645257">
    <property type="component" value="Unassembled WGS sequence"/>
</dbReference>
<comment type="catalytic activity">
    <reaction evidence="1">
        <text>Hydrolyzes the link between N-acetylmuramoyl residues and L-amino acid residues in certain cell-wall glycopeptides.</text>
        <dbReference type="EC" id="3.5.1.28"/>
    </reaction>
</comment>
<proteinExistence type="inferred from homology"/>
<dbReference type="EC" id="3.5.1.28" evidence="5"/>
<keyword evidence="15" id="KW-1185">Reference proteome</keyword>
<organism evidence="14 15">
    <name type="scientific">Paludibacterium paludis</name>
    <dbReference type="NCBI Taxonomy" id="1225769"/>
    <lineage>
        <taxon>Bacteria</taxon>
        <taxon>Pseudomonadati</taxon>
        <taxon>Pseudomonadota</taxon>
        <taxon>Betaproteobacteria</taxon>
        <taxon>Neisseriales</taxon>
        <taxon>Chromobacteriaceae</taxon>
        <taxon>Paludibacterium</taxon>
    </lineage>
</organism>
<evidence type="ECO:0000256" key="7">
    <source>
        <dbReference type="ARBA" id="ARBA00022723"/>
    </source>
</evidence>
<feature type="domain" description="N-acetylmuramoyl-L-alanine amidase" evidence="13">
    <location>
        <begin position="175"/>
        <end position="322"/>
    </location>
</feature>
<dbReference type="InterPro" id="IPR036505">
    <property type="entry name" value="Amidase/PGRP_sf"/>
</dbReference>
<evidence type="ECO:0000259" key="13">
    <source>
        <dbReference type="SMART" id="SM00644"/>
    </source>
</evidence>
<dbReference type="PANTHER" id="PTHR30417:SF4">
    <property type="entry name" value="1,6-ANHYDRO-N-ACETYLMURAMYL-L-ALANINE AMIDASE AMPD"/>
    <property type="match status" value="1"/>
</dbReference>
<dbReference type="SUPFAM" id="SSF55846">
    <property type="entry name" value="N-acetylmuramoyl-L-alanine amidase-like"/>
    <property type="match status" value="1"/>
</dbReference>
<accession>A0A918UA99</accession>
<keyword evidence="9" id="KW-0862">Zinc</keyword>
<gene>
    <name evidence="14" type="ORF">GCM10011289_18800</name>
</gene>
<keyword evidence="7" id="KW-0479">Metal-binding</keyword>
<dbReference type="GO" id="GO:0008745">
    <property type="term" value="F:N-acetylmuramoyl-L-alanine amidase activity"/>
    <property type="evidence" value="ECO:0007669"/>
    <property type="project" value="UniProtKB-EC"/>
</dbReference>
<sequence length="338" mass="37674">MNSVPFRVFLLDPRDEQRAGALATFDAALRSEGAGRICGAPVFGSAGTVDEREGAVWVCEDEREALAGFLATRRKNGVDEIVSFVVDPARQWDTWGYRLLNRLLASASEVRVRIGGGRDRVRAFFHRAGFIDDAGHHPLCGGAVSLVYRRKEDGQHPELTLLPSGWIAEARQVVSPNCNERPQRGVDLLVVHNISLPPYQYGGDDVEKLFTNCLDPSGHPFYESLRELRVSAHFFVRRDGELVQFVPVGRRAWHAGVSSWRGRDGCNDFSVGVEMEGCDFEPFSDAQYRTLIALARCLMRDQPLAGMTGHEDIAPNRKTDPGPWFDWERVRRAVGLPG</sequence>
<dbReference type="Pfam" id="PF01510">
    <property type="entry name" value="Amidase_2"/>
    <property type="match status" value="1"/>
</dbReference>
<dbReference type="GO" id="GO:0071555">
    <property type="term" value="P:cell wall organization"/>
    <property type="evidence" value="ECO:0007669"/>
    <property type="project" value="UniProtKB-KW"/>
</dbReference>
<reference evidence="14" key="2">
    <citation type="submission" date="2020-09" db="EMBL/GenBank/DDBJ databases">
        <authorList>
            <person name="Sun Q."/>
            <person name="Kim S."/>
        </authorList>
    </citation>
    <scope>NUCLEOTIDE SEQUENCE</scope>
    <source>
        <strain evidence="14">KCTC 32182</strain>
    </source>
</reference>
<keyword evidence="8" id="KW-0378">Hydrolase</keyword>
<dbReference type="GO" id="GO:0046872">
    <property type="term" value="F:metal ion binding"/>
    <property type="evidence" value="ECO:0007669"/>
    <property type="project" value="UniProtKB-KW"/>
</dbReference>
<dbReference type="GO" id="GO:0009254">
    <property type="term" value="P:peptidoglycan turnover"/>
    <property type="evidence" value="ECO:0007669"/>
    <property type="project" value="TreeGrafter"/>
</dbReference>
<evidence type="ECO:0000256" key="10">
    <source>
        <dbReference type="ARBA" id="ARBA00023316"/>
    </source>
</evidence>
<keyword evidence="6" id="KW-0963">Cytoplasm</keyword>
<comment type="caution">
    <text evidence="14">The sequence shown here is derived from an EMBL/GenBank/DDBJ whole genome shotgun (WGS) entry which is preliminary data.</text>
</comment>
<evidence type="ECO:0000256" key="8">
    <source>
        <dbReference type="ARBA" id="ARBA00022801"/>
    </source>
</evidence>
<dbReference type="SUPFAM" id="SSF55729">
    <property type="entry name" value="Acyl-CoA N-acyltransferases (Nat)"/>
    <property type="match status" value="1"/>
</dbReference>
<dbReference type="InterPro" id="IPR051206">
    <property type="entry name" value="NAMLAA_amidase_2"/>
</dbReference>
<evidence type="ECO:0000256" key="4">
    <source>
        <dbReference type="ARBA" id="ARBA00007553"/>
    </source>
</evidence>
<comment type="similarity">
    <text evidence="4">Belongs to the N-acetylmuramoyl-L-alanine amidase 2 family.</text>
</comment>
<evidence type="ECO:0000256" key="12">
    <source>
        <dbReference type="ARBA" id="ARBA00042615"/>
    </source>
</evidence>
<evidence type="ECO:0000256" key="1">
    <source>
        <dbReference type="ARBA" id="ARBA00001561"/>
    </source>
</evidence>
<dbReference type="PANTHER" id="PTHR30417">
    <property type="entry name" value="N-ACETYLMURAMOYL-L-ALANINE AMIDASE AMID"/>
    <property type="match status" value="1"/>
</dbReference>
<dbReference type="Gene3D" id="3.40.80.10">
    <property type="entry name" value="Peptidoglycan recognition protein-like"/>
    <property type="match status" value="1"/>
</dbReference>
<dbReference type="InterPro" id="IPR002502">
    <property type="entry name" value="Amidase_domain"/>
</dbReference>
<evidence type="ECO:0000256" key="6">
    <source>
        <dbReference type="ARBA" id="ARBA00022490"/>
    </source>
</evidence>
<name>A0A918UA99_9NEIS</name>
<evidence type="ECO:0000256" key="9">
    <source>
        <dbReference type="ARBA" id="ARBA00022833"/>
    </source>
</evidence>
<dbReference type="SMART" id="SM00644">
    <property type="entry name" value="Ami_2"/>
    <property type="match status" value="1"/>
</dbReference>
<evidence type="ECO:0000313" key="15">
    <source>
        <dbReference type="Proteomes" id="UP000645257"/>
    </source>
</evidence>
<dbReference type="AlphaFoldDB" id="A0A918UA99"/>
<dbReference type="EMBL" id="BMYX01000009">
    <property type="protein sequence ID" value="GGY15693.1"/>
    <property type="molecule type" value="Genomic_DNA"/>
</dbReference>
<comment type="cofactor">
    <cofactor evidence="2">
        <name>Zn(2+)</name>
        <dbReference type="ChEBI" id="CHEBI:29105"/>
    </cofactor>
</comment>
<dbReference type="InterPro" id="IPR016181">
    <property type="entry name" value="Acyl_CoA_acyltransferase"/>
</dbReference>
<evidence type="ECO:0000256" key="11">
    <source>
        <dbReference type="ARBA" id="ARBA00039257"/>
    </source>
</evidence>